<dbReference type="PANTHER" id="PTHR10492">
    <property type="match status" value="1"/>
</dbReference>
<keyword evidence="1" id="KW-0347">Helicase</keyword>
<keyword evidence="1" id="KW-0378">Hydrolase</keyword>
<dbReference type="Proteomes" id="UP000324800">
    <property type="component" value="Unassembled WGS sequence"/>
</dbReference>
<dbReference type="GO" id="GO:0004386">
    <property type="term" value="F:helicase activity"/>
    <property type="evidence" value="ECO:0007669"/>
    <property type="project" value="UniProtKB-KW"/>
</dbReference>
<comment type="caution">
    <text evidence="1">The sequence shown here is derived from an EMBL/GenBank/DDBJ whole genome shotgun (WGS) entry which is preliminary data.</text>
</comment>
<evidence type="ECO:0000313" key="1">
    <source>
        <dbReference type="EMBL" id="KAA6403775.1"/>
    </source>
</evidence>
<dbReference type="AlphaFoldDB" id="A0A5J4XB88"/>
<gene>
    <name evidence="1" type="ORF">EZS28_000696</name>
    <name evidence="2" type="ORF">EZS28_000698</name>
</gene>
<protein>
    <submittedName>
        <fullName evidence="1">Putative ATP-dependent DNA helicase PIF1</fullName>
    </submittedName>
</protein>
<dbReference type="OrthoDB" id="1728974at2759"/>
<dbReference type="EMBL" id="SNRW01000062">
    <property type="protein sequence ID" value="KAA6403775.1"/>
    <property type="molecule type" value="Genomic_DNA"/>
</dbReference>
<evidence type="ECO:0000313" key="3">
    <source>
        <dbReference type="Proteomes" id="UP000324800"/>
    </source>
</evidence>
<reference evidence="1 3" key="1">
    <citation type="submission" date="2019-03" db="EMBL/GenBank/DDBJ databases">
        <title>Single cell metagenomics reveals metabolic interactions within the superorganism composed of flagellate Streblomastix strix and complex community of Bacteroidetes bacteria on its surface.</title>
        <authorList>
            <person name="Treitli S.C."/>
            <person name="Kolisko M."/>
            <person name="Husnik F."/>
            <person name="Keeling P."/>
            <person name="Hampl V."/>
        </authorList>
    </citation>
    <scope>NUCLEOTIDE SEQUENCE [LARGE SCALE GENOMIC DNA]</scope>
    <source>
        <strain evidence="1">ST1C</strain>
    </source>
</reference>
<evidence type="ECO:0000313" key="2">
    <source>
        <dbReference type="EMBL" id="KAA6403777.1"/>
    </source>
</evidence>
<accession>A0A5J4XB88</accession>
<dbReference type="EMBL" id="SNRW01000062">
    <property type="protein sequence ID" value="KAA6403777.1"/>
    <property type="molecule type" value="Genomic_DNA"/>
</dbReference>
<organism evidence="1 3">
    <name type="scientific">Streblomastix strix</name>
    <dbReference type="NCBI Taxonomy" id="222440"/>
    <lineage>
        <taxon>Eukaryota</taxon>
        <taxon>Metamonada</taxon>
        <taxon>Preaxostyla</taxon>
        <taxon>Oxymonadida</taxon>
        <taxon>Streblomastigidae</taxon>
        <taxon>Streblomastix</taxon>
    </lineage>
</organism>
<proteinExistence type="predicted"/>
<sequence>MIQSELPDPITDPEYYYLVGTHLIHGPCDNGDSRYCNNGQCTKIYPKQYREETSFQKNGFPNYRRRNSGITFLKNGRRIGNEWVVPHNKTLLLKYKTHLNVDLCASIEGVKYLFKYIHKGREAAWRIGAFGLMNLVALEKVEKKETLDKLEDYIQ</sequence>
<name>A0A5J4XB88_9EUKA</name>
<keyword evidence="1" id="KW-0067">ATP-binding</keyword>
<dbReference type="PANTHER" id="PTHR10492:SF95">
    <property type="entry name" value="HELITRON HELICASE-LIKE DOMAIN-CONTAINING PROTEIN"/>
    <property type="match status" value="1"/>
</dbReference>
<keyword evidence="1" id="KW-0547">Nucleotide-binding</keyword>